<sequence length="70" mass="7942">MLNWTASRLSVSASENLSLLSTWLSQVSTCQGKETGKSRGEHPRTSLIMMRCRNLQGPGLMHKDFSKFQW</sequence>
<comment type="caution">
    <text evidence="1">The sequence shown here is derived from an EMBL/GenBank/DDBJ whole genome shotgun (WGS) entry which is preliminary data.</text>
</comment>
<name>A0ABR4GHN8_9EURO</name>
<keyword evidence="2" id="KW-1185">Reference proteome</keyword>
<proteinExistence type="predicted"/>
<dbReference type="Proteomes" id="UP001610563">
    <property type="component" value="Unassembled WGS sequence"/>
</dbReference>
<accession>A0ABR4GHN8</accession>
<organism evidence="1 2">
    <name type="scientific">Aspergillus keveii</name>
    <dbReference type="NCBI Taxonomy" id="714993"/>
    <lineage>
        <taxon>Eukaryota</taxon>
        <taxon>Fungi</taxon>
        <taxon>Dikarya</taxon>
        <taxon>Ascomycota</taxon>
        <taxon>Pezizomycotina</taxon>
        <taxon>Eurotiomycetes</taxon>
        <taxon>Eurotiomycetidae</taxon>
        <taxon>Eurotiales</taxon>
        <taxon>Aspergillaceae</taxon>
        <taxon>Aspergillus</taxon>
        <taxon>Aspergillus subgen. Nidulantes</taxon>
    </lineage>
</organism>
<dbReference type="EMBL" id="JBFTWV010000012">
    <property type="protein sequence ID" value="KAL2798543.1"/>
    <property type="molecule type" value="Genomic_DNA"/>
</dbReference>
<gene>
    <name evidence="1" type="ORF">BJX66DRAFT_34252</name>
</gene>
<reference evidence="1 2" key="1">
    <citation type="submission" date="2024-07" db="EMBL/GenBank/DDBJ databases">
        <title>Section-level genome sequencing and comparative genomics of Aspergillus sections Usti and Cavernicolus.</title>
        <authorList>
            <consortium name="Lawrence Berkeley National Laboratory"/>
            <person name="Nybo J.L."/>
            <person name="Vesth T.C."/>
            <person name="Theobald S."/>
            <person name="Frisvad J.C."/>
            <person name="Larsen T.O."/>
            <person name="Kjaerboelling I."/>
            <person name="Rothschild-Mancinelli K."/>
            <person name="Lyhne E.K."/>
            <person name="Kogle M.E."/>
            <person name="Barry K."/>
            <person name="Clum A."/>
            <person name="Na H."/>
            <person name="Ledsgaard L."/>
            <person name="Lin J."/>
            <person name="Lipzen A."/>
            <person name="Kuo A."/>
            <person name="Riley R."/>
            <person name="Mondo S."/>
            <person name="Labutti K."/>
            <person name="Haridas S."/>
            <person name="Pangalinan J."/>
            <person name="Salamov A.A."/>
            <person name="Simmons B.A."/>
            <person name="Magnuson J.K."/>
            <person name="Chen J."/>
            <person name="Drula E."/>
            <person name="Henrissat B."/>
            <person name="Wiebenga A."/>
            <person name="Lubbers R.J."/>
            <person name="Gomes A.C."/>
            <person name="Makela M.R."/>
            <person name="Stajich J."/>
            <person name="Grigoriev I.V."/>
            <person name="Mortensen U.H."/>
            <person name="De Vries R.P."/>
            <person name="Baker S.E."/>
            <person name="Andersen M.R."/>
        </authorList>
    </citation>
    <scope>NUCLEOTIDE SEQUENCE [LARGE SCALE GENOMIC DNA]</scope>
    <source>
        <strain evidence="1 2">CBS 209.92</strain>
    </source>
</reference>
<evidence type="ECO:0000313" key="1">
    <source>
        <dbReference type="EMBL" id="KAL2798543.1"/>
    </source>
</evidence>
<evidence type="ECO:0000313" key="2">
    <source>
        <dbReference type="Proteomes" id="UP001610563"/>
    </source>
</evidence>
<protein>
    <submittedName>
        <fullName evidence="1">Uncharacterized protein</fullName>
    </submittedName>
</protein>